<protein>
    <recommendedName>
        <fullName evidence="4">Transposase</fullName>
    </recommendedName>
</protein>
<dbReference type="EMBL" id="JANBPY010001004">
    <property type="protein sequence ID" value="KAJ1962179.1"/>
    <property type="molecule type" value="Genomic_DNA"/>
</dbReference>
<comment type="caution">
    <text evidence="2">The sequence shown here is derived from an EMBL/GenBank/DDBJ whole genome shotgun (WGS) entry which is preliminary data.</text>
</comment>
<sequence length="383" mass="43980">DGEGRVRGDQGNGDGEVKDGEGRVRGDQGNGDGGDVQYIHNIPPHELARTAGRCVLVDPGRRDLLFCMKETSTPAKPEVYRYTANQKARETRSRRYRKIRDKIKRKCPDCDVQAAENSLAEVSHKTLNPHMYQRYIAARSVVWPLLSGFYAKTKTIHPRSGHPMHDQTHHVVREPEGHPVHRKLRLSAYVNQKQADARLARNLRKKFGKDAVLVMGNWGAPHAKFQEPIRGKGMRHMLRQHGFEVYLIDEYRTSKNCPACIIGTLSTFKQVKNPRPYRRRSTPKVVCHGLLSCKNENCLESATNGSLVTPPRMRMWNRDLAAVLNFRHILNGLREAGVRPARFVRQPPKDNDKRPLLKRKLMATNTEQVKRQRNDHIYHEFYL</sequence>
<evidence type="ECO:0008006" key="4">
    <source>
        <dbReference type="Google" id="ProtNLM"/>
    </source>
</evidence>
<dbReference type="Proteomes" id="UP001150925">
    <property type="component" value="Unassembled WGS sequence"/>
</dbReference>
<keyword evidence="3" id="KW-1185">Reference proteome</keyword>
<evidence type="ECO:0000313" key="2">
    <source>
        <dbReference type="EMBL" id="KAJ1962179.1"/>
    </source>
</evidence>
<reference evidence="2" key="1">
    <citation type="submission" date="2022-07" db="EMBL/GenBank/DDBJ databases">
        <title>Phylogenomic reconstructions and comparative analyses of Kickxellomycotina fungi.</title>
        <authorList>
            <person name="Reynolds N.K."/>
            <person name="Stajich J.E."/>
            <person name="Barry K."/>
            <person name="Grigoriev I.V."/>
            <person name="Crous P."/>
            <person name="Smith M.E."/>
        </authorList>
    </citation>
    <scope>NUCLEOTIDE SEQUENCE</scope>
    <source>
        <strain evidence="2">RSA 1196</strain>
    </source>
</reference>
<feature type="compositionally biased region" description="Basic and acidic residues" evidence="1">
    <location>
        <begin position="15"/>
        <end position="26"/>
    </location>
</feature>
<feature type="region of interest" description="Disordered" evidence="1">
    <location>
        <begin position="1"/>
        <end position="38"/>
    </location>
</feature>
<dbReference type="OrthoDB" id="5556225at2759"/>
<gene>
    <name evidence="2" type="ORF">IWQ62_003611</name>
</gene>
<evidence type="ECO:0000313" key="3">
    <source>
        <dbReference type="Proteomes" id="UP001150925"/>
    </source>
</evidence>
<proteinExistence type="predicted"/>
<accession>A0A9W8E651</accession>
<evidence type="ECO:0000256" key="1">
    <source>
        <dbReference type="SAM" id="MobiDB-lite"/>
    </source>
</evidence>
<name>A0A9W8E651_9FUNG</name>
<dbReference type="AlphaFoldDB" id="A0A9W8E651"/>
<organism evidence="2 3">
    <name type="scientific">Dispira parvispora</name>
    <dbReference type="NCBI Taxonomy" id="1520584"/>
    <lineage>
        <taxon>Eukaryota</taxon>
        <taxon>Fungi</taxon>
        <taxon>Fungi incertae sedis</taxon>
        <taxon>Zoopagomycota</taxon>
        <taxon>Kickxellomycotina</taxon>
        <taxon>Dimargaritomycetes</taxon>
        <taxon>Dimargaritales</taxon>
        <taxon>Dimargaritaceae</taxon>
        <taxon>Dispira</taxon>
    </lineage>
</organism>
<feature type="non-terminal residue" evidence="2">
    <location>
        <position position="1"/>
    </location>
</feature>